<reference evidence="1 2" key="1">
    <citation type="submission" date="2019-03" db="EMBL/GenBank/DDBJ databases">
        <title>Genomic Encyclopedia of Type Strains, Phase IV (KMG-IV): sequencing the most valuable type-strain genomes for metagenomic binning, comparative biology and taxonomic classification.</title>
        <authorList>
            <person name="Goeker M."/>
        </authorList>
    </citation>
    <scope>NUCLEOTIDE SEQUENCE [LARGE SCALE GENOMIC DNA]</scope>
    <source>
        <strain evidence="1 2">DSM 45361</strain>
    </source>
</reference>
<proteinExistence type="predicted"/>
<dbReference type="InterPro" id="IPR036689">
    <property type="entry name" value="ESAT-6-like_sf"/>
</dbReference>
<dbReference type="OrthoDB" id="4556231at2"/>
<organism evidence="1 2">
    <name type="scientific">Labedaea rhizosphaerae</name>
    <dbReference type="NCBI Taxonomy" id="598644"/>
    <lineage>
        <taxon>Bacteria</taxon>
        <taxon>Bacillati</taxon>
        <taxon>Actinomycetota</taxon>
        <taxon>Actinomycetes</taxon>
        <taxon>Pseudonocardiales</taxon>
        <taxon>Pseudonocardiaceae</taxon>
        <taxon>Labedaea</taxon>
    </lineage>
</organism>
<dbReference type="EMBL" id="SNXZ01000001">
    <property type="protein sequence ID" value="TDQ04917.1"/>
    <property type="molecule type" value="Genomic_DNA"/>
</dbReference>
<evidence type="ECO:0000313" key="1">
    <source>
        <dbReference type="EMBL" id="TDQ04917.1"/>
    </source>
</evidence>
<dbReference type="Gene3D" id="1.10.287.1060">
    <property type="entry name" value="ESAT-6-like"/>
    <property type="match status" value="1"/>
</dbReference>
<gene>
    <name evidence="1" type="ORF">EV186_101878</name>
</gene>
<dbReference type="SUPFAM" id="SSF140453">
    <property type="entry name" value="EsxAB dimer-like"/>
    <property type="match status" value="1"/>
</dbReference>
<accession>A0A4R6SLS2</accession>
<dbReference type="Proteomes" id="UP000295444">
    <property type="component" value="Unassembled WGS sequence"/>
</dbReference>
<sequence>MAGGQLNFPPEIMEAVSTMQRAAGLLDQEMNDLHQKVAAFTNTSQSAAVGAFDEAHQMWQKSGLAHNEALNGLARVAGDSYQDITSFDSQLANRLR</sequence>
<evidence type="ECO:0000313" key="2">
    <source>
        <dbReference type="Proteomes" id="UP000295444"/>
    </source>
</evidence>
<protein>
    <recommendedName>
        <fullName evidence="3">WXG100 family type VII secretion target</fullName>
    </recommendedName>
</protein>
<dbReference type="AlphaFoldDB" id="A0A4R6SLS2"/>
<keyword evidence="2" id="KW-1185">Reference proteome</keyword>
<dbReference type="RefSeq" id="WP_133847753.1">
    <property type="nucleotide sequence ID" value="NZ_SNXZ01000001.1"/>
</dbReference>
<comment type="caution">
    <text evidence="1">The sequence shown here is derived from an EMBL/GenBank/DDBJ whole genome shotgun (WGS) entry which is preliminary data.</text>
</comment>
<evidence type="ECO:0008006" key="3">
    <source>
        <dbReference type="Google" id="ProtNLM"/>
    </source>
</evidence>
<name>A0A4R6SLS2_LABRH</name>